<sequence>MHSYLGILSSDSLNRDGYVIAFEALEKSIGETAIKGMPSLIDHDFHRPAGWIFPFGILIEPKISKTVGNFHICDNEEDRNIIYPKIQDYWQFINHEACKEYIDEFKVLLKDNFSNEGKFIHKGCVAYNLSNIAEKEFPKLFENLDKSGLIFLDDILVDFEYVGSGIFKSKSNDFCIFCHQFFKRNLSLINNYNTYFIDEFIQMNSNKEIRLRIAIDRNLIGLSKTYQGVLEFDYWWGPKFNDDISSLPDQVTRYECNEEQKFFNGVLGTEFWWKTDENEKTLEIEEIREKPSLGIDTDSYGCRYIHSIYDSTKKEFNHFDGAVRMYSGDQIMSRWETNINKAGKNTEYTKLFRIDGKLGLAEWKKLCLLYYKGNPLLFEYFGAKEEYDSVKNSAKVQDQLTEYIPNKINTEDGIRLFTSYHPKSSEYSSFQRKIIHPDIIKFQNGEYINVLEYDIIEIDKYLKRTGSKMDYPVEINFLKPFDFYTNYPTILHASEDTERLLQNTIEAFKTIFEIQNRTLNKTISFTIAWEMEDFEVRLSVFGKSSEIAKWLNEFQIIPIDYENFRQWLIKQRKWIYENYNYLEKDFTQLLKNDGVFHIKRKAIAHEMISFPNDEDESYFEIKAKADTELDKLIKDKFIFPSYMGIIKKATCSKTGSDYFTSDTSKYLDNDVTMVIEKIKLAGFFCTDEEFIR</sequence>
<name>A0AAW6TSM8_9FLAO</name>
<dbReference type="AlphaFoldDB" id="A0AAW6TSM8"/>
<dbReference type="EMBL" id="JASCRY010000003">
    <property type="protein sequence ID" value="MDI5950212.1"/>
    <property type="molecule type" value="Genomic_DNA"/>
</dbReference>
<accession>A0AAW6TSM8</accession>
<dbReference type="RefSeq" id="WP_282716733.1">
    <property type="nucleotide sequence ID" value="NZ_JASCRY010000003.1"/>
</dbReference>
<organism evidence="1 2">
    <name type="scientific">Flavobacterium yafengii</name>
    <dbReference type="NCBI Taxonomy" id="3041253"/>
    <lineage>
        <taxon>Bacteria</taxon>
        <taxon>Pseudomonadati</taxon>
        <taxon>Bacteroidota</taxon>
        <taxon>Flavobacteriia</taxon>
        <taxon>Flavobacteriales</taxon>
        <taxon>Flavobacteriaceae</taxon>
        <taxon>Flavobacterium</taxon>
    </lineage>
</organism>
<proteinExistence type="predicted"/>
<evidence type="ECO:0000313" key="1">
    <source>
        <dbReference type="EMBL" id="MDI5950212.1"/>
    </source>
</evidence>
<dbReference type="Proteomes" id="UP001228643">
    <property type="component" value="Unassembled WGS sequence"/>
</dbReference>
<comment type="caution">
    <text evidence="1">The sequence shown here is derived from an EMBL/GenBank/DDBJ whole genome shotgun (WGS) entry which is preliminary data.</text>
</comment>
<protein>
    <submittedName>
        <fullName evidence="1">Uncharacterized protein</fullName>
    </submittedName>
</protein>
<reference evidence="1 2" key="1">
    <citation type="submission" date="2023-04" db="EMBL/GenBank/DDBJ databases">
        <title>Two novel species of Flavobacterium.</title>
        <authorList>
            <person name="Liu Q."/>
            <person name="Xin Y.-H."/>
        </authorList>
    </citation>
    <scope>NUCLEOTIDE SEQUENCE [LARGE SCALE GENOMIC DNA]</scope>
    <source>
        <strain evidence="1 2">LB2P87</strain>
    </source>
</reference>
<gene>
    <name evidence="1" type="ORF">QLS97_11190</name>
</gene>
<evidence type="ECO:0000313" key="2">
    <source>
        <dbReference type="Proteomes" id="UP001228643"/>
    </source>
</evidence>
<keyword evidence="2" id="KW-1185">Reference proteome</keyword>